<dbReference type="Proteomes" id="UP000684084">
    <property type="component" value="Unassembled WGS sequence"/>
</dbReference>
<accession>A0A915ZBY0</accession>
<reference evidence="1" key="1">
    <citation type="submission" date="2020-05" db="EMBL/GenBank/DDBJ databases">
        <authorList>
            <person name="Rincon C."/>
            <person name="Sanders R I."/>
            <person name="Robbins C."/>
            <person name="Chaturvedi A."/>
        </authorList>
    </citation>
    <scope>NUCLEOTIDE SEQUENCE</scope>
    <source>
        <strain evidence="1">CHB12</strain>
    </source>
</reference>
<comment type="caution">
    <text evidence="1">The sequence shown here is derived from an EMBL/GenBank/DDBJ whole genome shotgun (WGS) entry which is preliminary data.</text>
</comment>
<dbReference type="OrthoDB" id="2156052at2759"/>
<protein>
    <submittedName>
        <fullName evidence="1">Uncharacterized protein</fullName>
    </submittedName>
</protein>
<name>A0A915ZBY0_9GLOM</name>
<dbReference type="AlphaFoldDB" id="A0A915ZBY0"/>
<proteinExistence type="predicted"/>
<organism evidence="1 2">
    <name type="scientific">Rhizophagus irregularis</name>
    <dbReference type="NCBI Taxonomy" id="588596"/>
    <lineage>
        <taxon>Eukaryota</taxon>
        <taxon>Fungi</taxon>
        <taxon>Fungi incertae sedis</taxon>
        <taxon>Mucoromycota</taxon>
        <taxon>Glomeromycotina</taxon>
        <taxon>Glomeromycetes</taxon>
        <taxon>Glomerales</taxon>
        <taxon>Glomeraceae</taxon>
        <taxon>Rhizophagus</taxon>
    </lineage>
</organism>
<sequence>MLISPILRWEKTRTSSAYDTIYYTQNYVRKADWKICSKINIQKEGIEIYGDFVPFCKNPSSSETESSSSSESTRLHKLEKKISEYFPDLSAEECIHVIVKSPKSPLLSLEEVLSCIPPPARYPYDTRTSISSNRVAGAWPSRITRWEEFLTETAMEVNIFGVLNAAMKKYKFAKHSNFPNDTNIGPFKPDFTSRLKIDNTLMKLILAIEIKRKSL</sequence>
<evidence type="ECO:0000313" key="2">
    <source>
        <dbReference type="Proteomes" id="UP000684084"/>
    </source>
</evidence>
<dbReference type="VEuPathDB" id="FungiDB:RhiirFUN_009722"/>
<evidence type="ECO:0000313" key="1">
    <source>
        <dbReference type="EMBL" id="CAB5368660.1"/>
    </source>
</evidence>
<gene>
    <name evidence="1" type="ORF">CHRIB12_LOCUS11866</name>
</gene>
<dbReference type="EMBL" id="CAGKOT010000025">
    <property type="protein sequence ID" value="CAB5368660.1"/>
    <property type="molecule type" value="Genomic_DNA"/>
</dbReference>